<comment type="caution">
    <text evidence="2">The sequence shown here is derived from an EMBL/GenBank/DDBJ whole genome shotgun (WGS) entry which is preliminary data.</text>
</comment>
<dbReference type="RefSeq" id="WP_413781494.1">
    <property type="nucleotide sequence ID" value="NZ_JAUOZS010000001.1"/>
</dbReference>
<name>A0ABU3P314_9FIRM</name>
<accession>A0ABU3P314</accession>
<gene>
    <name evidence="2" type="ORF">Q4T40_17485</name>
</gene>
<evidence type="ECO:0000313" key="3">
    <source>
        <dbReference type="Proteomes" id="UP001254848"/>
    </source>
</evidence>
<dbReference type="Proteomes" id="UP001254848">
    <property type="component" value="Unassembled WGS sequence"/>
</dbReference>
<keyword evidence="3" id="KW-1185">Reference proteome</keyword>
<keyword evidence="1" id="KW-0472">Membrane</keyword>
<feature type="transmembrane region" description="Helical" evidence="1">
    <location>
        <begin position="6"/>
        <end position="22"/>
    </location>
</feature>
<reference evidence="2 3" key="1">
    <citation type="submission" date="2023-07" db="EMBL/GenBank/DDBJ databases">
        <title>The novel representative of Negativicutes class, Anaeroselena agilis gen. nov. sp. nov.</title>
        <authorList>
            <person name="Prokofeva M.I."/>
            <person name="Elcheninov A.G."/>
            <person name="Klyukina A."/>
            <person name="Kublanov I.V."/>
            <person name="Frolov E.N."/>
            <person name="Podosokorskaya O.A."/>
        </authorList>
    </citation>
    <scope>NUCLEOTIDE SEQUENCE [LARGE SCALE GENOMIC DNA]</scope>
    <source>
        <strain evidence="2 3">4137-cl</strain>
    </source>
</reference>
<sequence>MITLVYRLIVVLVALLVVWELFSQKEIKWQANAALVLIPLVLRAFMLV</sequence>
<dbReference type="EMBL" id="JAUOZS010000001">
    <property type="protein sequence ID" value="MDT8903032.1"/>
    <property type="molecule type" value="Genomic_DNA"/>
</dbReference>
<organism evidence="2 3">
    <name type="scientific">Anaeroselena agilis</name>
    <dbReference type="NCBI Taxonomy" id="3063788"/>
    <lineage>
        <taxon>Bacteria</taxon>
        <taxon>Bacillati</taxon>
        <taxon>Bacillota</taxon>
        <taxon>Negativicutes</taxon>
        <taxon>Acetonemataceae</taxon>
        <taxon>Anaeroselena</taxon>
    </lineage>
</organism>
<proteinExistence type="predicted"/>
<protein>
    <submittedName>
        <fullName evidence="2">Uncharacterized protein</fullName>
    </submittedName>
</protein>
<evidence type="ECO:0000313" key="2">
    <source>
        <dbReference type="EMBL" id="MDT8903032.1"/>
    </source>
</evidence>
<keyword evidence="1" id="KW-1133">Transmembrane helix</keyword>
<evidence type="ECO:0000256" key="1">
    <source>
        <dbReference type="SAM" id="Phobius"/>
    </source>
</evidence>
<keyword evidence="1" id="KW-0812">Transmembrane</keyword>